<dbReference type="PANTHER" id="PTHR11388">
    <property type="entry name" value="ORGANIC ANION TRANSPORTER"/>
    <property type="match status" value="1"/>
</dbReference>
<evidence type="ECO:0000256" key="3">
    <source>
        <dbReference type="ARBA" id="ARBA00022475"/>
    </source>
</evidence>
<proteinExistence type="inferred from homology"/>
<feature type="transmembrane region" description="Helical" evidence="8">
    <location>
        <begin position="135"/>
        <end position="156"/>
    </location>
</feature>
<dbReference type="GO" id="GO:0006811">
    <property type="term" value="P:monoatomic ion transport"/>
    <property type="evidence" value="ECO:0007669"/>
    <property type="project" value="UniProtKB-KW"/>
</dbReference>
<keyword evidence="8" id="KW-0406">Ion transport</keyword>
<keyword evidence="5 8" id="KW-1133">Transmembrane helix</keyword>
<keyword evidence="3" id="KW-1003">Cell membrane</keyword>
<dbReference type="Proteomes" id="UP000504632">
    <property type="component" value="Chromosome 1"/>
</dbReference>
<feature type="transmembrane region" description="Helical" evidence="8">
    <location>
        <begin position="291"/>
        <end position="315"/>
    </location>
</feature>
<keyword evidence="12" id="KW-1185">Reference proteome</keyword>
<keyword evidence="4 8" id="KW-0812">Transmembrane</keyword>
<dbReference type="OrthoDB" id="5062115at2759"/>
<dbReference type="InParanoid" id="A0A6J2WCI2"/>
<dbReference type="SUPFAM" id="SSF103473">
    <property type="entry name" value="MFS general substrate transporter"/>
    <property type="match status" value="1"/>
</dbReference>
<keyword evidence="6 8" id="KW-0472">Membrane</keyword>
<dbReference type="InterPro" id="IPR036058">
    <property type="entry name" value="Kazal_dom_sf"/>
</dbReference>
<dbReference type="Gene3D" id="3.30.60.30">
    <property type="match status" value="1"/>
</dbReference>
<feature type="domain" description="Kazal-like" evidence="11">
    <location>
        <begin position="477"/>
        <end position="532"/>
    </location>
</feature>
<evidence type="ECO:0000313" key="13">
    <source>
        <dbReference type="RefSeq" id="XP_030641587.1"/>
    </source>
</evidence>
<comment type="caution">
    <text evidence="8">Lacks conserved residue(s) required for the propagation of feature annotation.</text>
</comment>
<evidence type="ECO:0000256" key="7">
    <source>
        <dbReference type="ARBA" id="ARBA00023157"/>
    </source>
</evidence>
<feature type="transmembrane region" description="Helical" evidence="8">
    <location>
        <begin position="647"/>
        <end position="671"/>
    </location>
</feature>
<evidence type="ECO:0000256" key="2">
    <source>
        <dbReference type="ARBA" id="ARBA00009657"/>
    </source>
</evidence>
<dbReference type="PROSITE" id="PS51465">
    <property type="entry name" value="KAZAL_2"/>
    <property type="match status" value="1"/>
</dbReference>
<accession>A0A6J2WCI2</accession>
<dbReference type="Pfam" id="PF07648">
    <property type="entry name" value="Kazal_2"/>
    <property type="match status" value="1"/>
</dbReference>
<dbReference type="PANTHER" id="PTHR11388:SF133">
    <property type="entry name" value="SOLUTE CARRIER ORGANIC ANION TRANSPORTER FAMILY MEMBER"/>
    <property type="match status" value="1"/>
</dbReference>
<evidence type="ECO:0000259" key="10">
    <source>
        <dbReference type="PROSITE" id="PS50850"/>
    </source>
</evidence>
<organism evidence="12 13">
    <name type="scientific">Chanos chanos</name>
    <name type="common">Milkfish</name>
    <name type="synonym">Mugil chanos</name>
    <dbReference type="NCBI Taxonomy" id="29144"/>
    <lineage>
        <taxon>Eukaryota</taxon>
        <taxon>Metazoa</taxon>
        <taxon>Chordata</taxon>
        <taxon>Craniata</taxon>
        <taxon>Vertebrata</taxon>
        <taxon>Euteleostomi</taxon>
        <taxon>Actinopterygii</taxon>
        <taxon>Neopterygii</taxon>
        <taxon>Teleostei</taxon>
        <taxon>Ostariophysi</taxon>
        <taxon>Gonorynchiformes</taxon>
        <taxon>Chanidae</taxon>
        <taxon>Chanos</taxon>
    </lineage>
</organism>
<dbReference type="AlphaFoldDB" id="A0A6J2WCI2"/>
<feature type="domain" description="Major facilitator superfamily (MFS) profile" evidence="10">
    <location>
        <begin position="69"/>
        <end position="672"/>
    </location>
</feature>
<feature type="transmembrane region" description="Helical" evidence="8">
    <location>
        <begin position="243"/>
        <end position="271"/>
    </location>
</feature>
<comment type="subcellular location">
    <subcellularLocation>
        <location evidence="1 8">Cell membrane</location>
        <topology evidence="1 8">Multi-pass membrane protein</topology>
    </subcellularLocation>
</comment>
<feature type="transmembrane region" description="Helical" evidence="8">
    <location>
        <begin position="596"/>
        <end position="619"/>
    </location>
</feature>
<dbReference type="RefSeq" id="XP_030641587.1">
    <property type="nucleotide sequence ID" value="XM_030785727.1"/>
</dbReference>
<sequence>MIILLSSKGSKFLPSARSLLVNLDPSTGSSSMTAEGRPEGFSDPALPDYTDTSQKARRAKCCSPSLKMFIGVLALCYFSKSLSGSYTKSTITQIERRFEIPSSTAGTIDGSFEMGNLMIISVVSYFGAKFHRPKIIAAGGLLMGLGTLLMSLPHFLMDRYKYDTVASHMPDSDNLTMTSPCSPANQDTLTQPIPGCHKGEEEGSPMWIILMIGNMIRGMGEATIGPLGISFIDDYARPENSAFYIGCLHTIGVIGPLFGYTLGSLCASLYVDIGFVNLESVTITMQDSRWVGAWWLGFVIAGCLTLLTALPLWFLPRALPEDPQTQDPSSEPFQQHTEHHTPSIAEIAKGFGPSLKRLFTNKIYVLYLASNIIMFNAFVILITYTPKYLEQQFGQSASKTNFLIGVTSMPAVSFGIFLSGVIMKRFKLGLLGAARVAFLTSILGFLCFVPFFALSCENLEVAGVTVPYQRSERLGEVEVLSSCNSDCGCPVNQWDPVCGHNGVTYVSPCFAGCNFTRGSGRNMTFHGCRCIQSWDTGHQNASAVLGQCPRKNSCSRMFYIHLALQSLSFFVYCLGSTPLFIITLRSVEPELKSLSVGMLMLMLRVLGGIPAPIYFGALIDSTCLKWGSRKCGGRGACRMYDIQTLRFLFLGMISSLRICGYMLFWVVIVFIKRKLLRAQAVTENVELQKPAVCPTETNEKLLEYVNNEKHHSKEECYSGEKCDQVKECSNDDKCNLQESSNSEK</sequence>
<dbReference type="GeneID" id="115822072"/>
<feature type="transmembrane region" description="Helical" evidence="8">
    <location>
        <begin position="207"/>
        <end position="231"/>
    </location>
</feature>
<gene>
    <name evidence="13" type="primary">LOC115822072</name>
</gene>
<dbReference type="GO" id="GO:0043252">
    <property type="term" value="P:sodium-independent organic anion transport"/>
    <property type="evidence" value="ECO:0007669"/>
    <property type="project" value="TreeGrafter"/>
</dbReference>
<evidence type="ECO:0000256" key="1">
    <source>
        <dbReference type="ARBA" id="ARBA00004651"/>
    </source>
</evidence>
<dbReference type="SUPFAM" id="SSF100895">
    <property type="entry name" value="Kazal-type serine protease inhibitors"/>
    <property type="match status" value="1"/>
</dbReference>
<feature type="transmembrane region" description="Helical" evidence="8">
    <location>
        <begin position="364"/>
        <end position="382"/>
    </location>
</feature>
<dbReference type="PROSITE" id="PS50850">
    <property type="entry name" value="MFS"/>
    <property type="match status" value="1"/>
</dbReference>
<feature type="region of interest" description="Disordered" evidence="9">
    <location>
        <begin position="27"/>
        <end position="48"/>
    </location>
</feature>
<dbReference type="GO" id="GO:0016323">
    <property type="term" value="C:basolateral plasma membrane"/>
    <property type="evidence" value="ECO:0007669"/>
    <property type="project" value="TreeGrafter"/>
</dbReference>
<protein>
    <recommendedName>
        <fullName evidence="8">Solute carrier organic anion transporter family member</fullName>
    </recommendedName>
</protein>
<dbReference type="FunFam" id="3.30.60.30:FF:000055">
    <property type="entry name" value="Solute carrier organic anion transporter family member"/>
    <property type="match status" value="1"/>
</dbReference>
<name>A0A6J2WCI2_CHACN</name>
<keyword evidence="7" id="KW-1015">Disulfide bond</keyword>
<feature type="transmembrane region" description="Helical" evidence="8">
    <location>
        <begin position="402"/>
        <end position="422"/>
    </location>
</feature>
<evidence type="ECO:0000313" key="12">
    <source>
        <dbReference type="Proteomes" id="UP000504632"/>
    </source>
</evidence>
<evidence type="ECO:0000256" key="6">
    <source>
        <dbReference type="ARBA" id="ARBA00023136"/>
    </source>
</evidence>
<dbReference type="Gene3D" id="1.20.1250.20">
    <property type="entry name" value="MFS general substrate transporter like domains"/>
    <property type="match status" value="1"/>
</dbReference>
<dbReference type="InterPro" id="IPR036259">
    <property type="entry name" value="MFS_trans_sf"/>
</dbReference>
<evidence type="ECO:0000256" key="8">
    <source>
        <dbReference type="RuleBase" id="RU362056"/>
    </source>
</evidence>
<feature type="transmembrane region" description="Helical" evidence="8">
    <location>
        <begin position="434"/>
        <end position="454"/>
    </location>
</feature>
<feature type="transmembrane region" description="Helical" evidence="8">
    <location>
        <begin position="558"/>
        <end position="584"/>
    </location>
</feature>
<dbReference type="Pfam" id="PF03137">
    <property type="entry name" value="OATP"/>
    <property type="match status" value="1"/>
</dbReference>
<keyword evidence="8" id="KW-0813">Transport</keyword>
<comment type="similarity">
    <text evidence="2 8">Belongs to the organo anion transporter (TC 2.A.60) family.</text>
</comment>
<evidence type="ECO:0000256" key="5">
    <source>
        <dbReference type="ARBA" id="ARBA00022989"/>
    </source>
</evidence>
<dbReference type="NCBIfam" id="TIGR00805">
    <property type="entry name" value="oat"/>
    <property type="match status" value="1"/>
</dbReference>
<evidence type="ECO:0000256" key="9">
    <source>
        <dbReference type="SAM" id="MobiDB-lite"/>
    </source>
</evidence>
<dbReference type="InterPro" id="IPR004156">
    <property type="entry name" value="OATP"/>
</dbReference>
<reference evidence="13" key="1">
    <citation type="submission" date="2025-08" db="UniProtKB">
        <authorList>
            <consortium name="RefSeq"/>
        </authorList>
    </citation>
    <scope>IDENTIFICATION</scope>
</reference>
<evidence type="ECO:0000256" key="4">
    <source>
        <dbReference type="ARBA" id="ARBA00022692"/>
    </source>
</evidence>
<dbReference type="GO" id="GO:0015347">
    <property type="term" value="F:sodium-independent organic anion transmembrane transporter activity"/>
    <property type="evidence" value="ECO:0007669"/>
    <property type="project" value="TreeGrafter"/>
</dbReference>
<dbReference type="InterPro" id="IPR002350">
    <property type="entry name" value="Kazal_dom"/>
</dbReference>
<dbReference type="InterPro" id="IPR020846">
    <property type="entry name" value="MFS_dom"/>
</dbReference>
<evidence type="ECO:0000259" key="11">
    <source>
        <dbReference type="PROSITE" id="PS51465"/>
    </source>
</evidence>